<feature type="transmembrane region" description="Helical" evidence="7">
    <location>
        <begin position="48"/>
        <end position="65"/>
    </location>
</feature>
<evidence type="ECO:0000313" key="10">
    <source>
        <dbReference type="Proteomes" id="UP000430692"/>
    </source>
</evidence>
<dbReference type="InterPro" id="IPR005828">
    <property type="entry name" value="MFS_sugar_transport-like"/>
</dbReference>
<dbReference type="InterPro" id="IPR011701">
    <property type="entry name" value="MFS"/>
</dbReference>
<feature type="domain" description="Major facilitator superfamily (MFS) profile" evidence="8">
    <location>
        <begin position="6"/>
        <end position="390"/>
    </location>
</feature>
<comment type="subcellular location">
    <subcellularLocation>
        <location evidence="1">Cell membrane</location>
        <topology evidence="1">Multi-pass membrane protein</topology>
    </subcellularLocation>
</comment>
<keyword evidence="3" id="KW-1003">Cell membrane</keyword>
<dbReference type="Pfam" id="PF07690">
    <property type="entry name" value="MFS_1"/>
    <property type="match status" value="1"/>
</dbReference>
<dbReference type="InterPro" id="IPR020846">
    <property type="entry name" value="MFS_dom"/>
</dbReference>
<dbReference type="RefSeq" id="WP_160803095.1">
    <property type="nucleotide sequence ID" value="NZ_WUUL01000018.1"/>
</dbReference>
<proteinExistence type="predicted"/>
<dbReference type="PRINTS" id="PR01035">
    <property type="entry name" value="TCRTETA"/>
</dbReference>
<evidence type="ECO:0000256" key="3">
    <source>
        <dbReference type="ARBA" id="ARBA00022475"/>
    </source>
</evidence>
<dbReference type="SUPFAM" id="SSF103473">
    <property type="entry name" value="MFS general substrate transporter"/>
    <property type="match status" value="1"/>
</dbReference>
<dbReference type="Pfam" id="PF00083">
    <property type="entry name" value="Sugar_tr"/>
    <property type="match status" value="1"/>
</dbReference>
<dbReference type="Gene3D" id="1.20.1250.20">
    <property type="entry name" value="MFS general substrate transporter like domains"/>
    <property type="match status" value="2"/>
</dbReference>
<evidence type="ECO:0000313" key="9">
    <source>
        <dbReference type="EMBL" id="MXQ55742.1"/>
    </source>
</evidence>
<accession>A0A6I4W5Z7</accession>
<feature type="transmembrane region" description="Helical" evidence="7">
    <location>
        <begin position="278"/>
        <end position="296"/>
    </location>
</feature>
<dbReference type="InterPro" id="IPR001958">
    <property type="entry name" value="Tet-R_TetA/multi-R_MdtG-like"/>
</dbReference>
<evidence type="ECO:0000256" key="2">
    <source>
        <dbReference type="ARBA" id="ARBA00022448"/>
    </source>
</evidence>
<dbReference type="InterPro" id="IPR036259">
    <property type="entry name" value="MFS_trans_sf"/>
</dbReference>
<gene>
    <name evidence="9" type="ORF">GSM42_18840</name>
</gene>
<feature type="transmembrane region" description="Helical" evidence="7">
    <location>
        <begin position="243"/>
        <end position="266"/>
    </location>
</feature>
<name>A0A6I4W5Z7_9BACL</name>
<evidence type="ECO:0000256" key="6">
    <source>
        <dbReference type="ARBA" id="ARBA00023136"/>
    </source>
</evidence>
<evidence type="ECO:0000256" key="1">
    <source>
        <dbReference type="ARBA" id="ARBA00004651"/>
    </source>
</evidence>
<dbReference type="GO" id="GO:0005886">
    <property type="term" value="C:plasma membrane"/>
    <property type="evidence" value="ECO:0007669"/>
    <property type="project" value="UniProtKB-SubCell"/>
</dbReference>
<keyword evidence="4 7" id="KW-0812">Transmembrane</keyword>
<dbReference type="GO" id="GO:0022857">
    <property type="term" value="F:transmembrane transporter activity"/>
    <property type="evidence" value="ECO:0007669"/>
    <property type="project" value="InterPro"/>
</dbReference>
<protein>
    <submittedName>
        <fullName evidence="9">MFS transporter</fullName>
    </submittedName>
</protein>
<feature type="transmembrane region" description="Helical" evidence="7">
    <location>
        <begin position="345"/>
        <end position="362"/>
    </location>
</feature>
<feature type="transmembrane region" description="Helical" evidence="7">
    <location>
        <begin position="162"/>
        <end position="184"/>
    </location>
</feature>
<dbReference type="EMBL" id="WUUL01000018">
    <property type="protein sequence ID" value="MXQ55742.1"/>
    <property type="molecule type" value="Genomic_DNA"/>
</dbReference>
<feature type="transmembrane region" description="Helical" evidence="7">
    <location>
        <begin position="209"/>
        <end position="231"/>
    </location>
</feature>
<dbReference type="Proteomes" id="UP000430692">
    <property type="component" value="Unassembled WGS sequence"/>
</dbReference>
<dbReference type="PANTHER" id="PTHR43414:SF6">
    <property type="entry name" value="MULTIDRUG RESISTANCE PROTEIN MDTG"/>
    <property type="match status" value="1"/>
</dbReference>
<feature type="transmembrane region" description="Helical" evidence="7">
    <location>
        <begin position="368"/>
        <end position="385"/>
    </location>
</feature>
<evidence type="ECO:0000256" key="7">
    <source>
        <dbReference type="SAM" id="Phobius"/>
    </source>
</evidence>
<sequence length="395" mass="43070">MYWKRVLWILWPANFLISAGMSLAVPFLPLYVEQLGVHNMQSVAHWSGWIFSAQFLTSFLFQPLWGVLADKYGQKTMLLRSAIGMGIVTILMAFVTSPLQLLLLRLTNGIFSGFISMSISLQASVTPDENSGKVLGTLQTGQIVGALIGPLIGGILSEITGYGGVFVLTGVLILLAGLVVMIFVKQTDPKQLGQGTIVKSKRNWKSLRMLFPVFLASTITQMAMMSIQPILPIYTKTIYNGSHLAFMVGLVSAITGVANLIGSPILGRLGDKIGQRKILIFSLIMCAVAFIPQIFATTITGLLIGRFFLGLFIGGMLPSLNVLVKKMTPKELQATAFGLNSSARFLGNLIGPIFGSFVATTFQIQDVFYFTIVFLLMNASMIIFAHRFEVASHKV</sequence>
<evidence type="ECO:0000259" key="8">
    <source>
        <dbReference type="PROSITE" id="PS50850"/>
    </source>
</evidence>
<reference evidence="9 10" key="1">
    <citation type="submission" date="2019-12" db="EMBL/GenBank/DDBJ databases">
        <title>Whole-genome analyses of novel actinobacteria.</title>
        <authorList>
            <person name="Sahin N."/>
            <person name="Saygin H."/>
        </authorList>
    </citation>
    <scope>NUCLEOTIDE SEQUENCE [LARGE SCALE GENOMIC DNA]</scope>
    <source>
        <strain evidence="9 10">KC615</strain>
    </source>
</reference>
<dbReference type="PROSITE" id="PS50850">
    <property type="entry name" value="MFS"/>
    <property type="match status" value="1"/>
</dbReference>
<dbReference type="PANTHER" id="PTHR43414">
    <property type="entry name" value="MULTIDRUG RESISTANCE PROTEIN MDTG"/>
    <property type="match status" value="1"/>
</dbReference>
<keyword evidence="10" id="KW-1185">Reference proteome</keyword>
<feature type="transmembrane region" description="Helical" evidence="7">
    <location>
        <begin position="302"/>
        <end position="324"/>
    </location>
</feature>
<comment type="caution">
    <text evidence="9">The sequence shown here is derived from an EMBL/GenBank/DDBJ whole genome shotgun (WGS) entry which is preliminary data.</text>
</comment>
<keyword evidence="6 7" id="KW-0472">Membrane</keyword>
<evidence type="ECO:0000256" key="5">
    <source>
        <dbReference type="ARBA" id="ARBA00022989"/>
    </source>
</evidence>
<dbReference type="AlphaFoldDB" id="A0A6I4W5Z7"/>
<organism evidence="9 10">
    <name type="scientific">Shimazuella alba</name>
    <dbReference type="NCBI Taxonomy" id="2690964"/>
    <lineage>
        <taxon>Bacteria</taxon>
        <taxon>Bacillati</taxon>
        <taxon>Bacillota</taxon>
        <taxon>Bacilli</taxon>
        <taxon>Bacillales</taxon>
        <taxon>Thermoactinomycetaceae</taxon>
        <taxon>Shimazuella</taxon>
    </lineage>
</organism>
<keyword evidence="2" id="KW-0813">Transport</keyword>
<feature type="transmembrane region" description="Helical" evidence="7">
    <location>
        <begin position="77"/>
        <end position="96"/>
    </location>
</feature>
<evidence type="ECO:0000256" key="4">
    <source>
        <dbReference type="ARBA" id="ARBA00022692"/>
    </source>
</evidence>
<keyword evidence="5 7" id="KW-1133">Transmembrane helix</keyword>